<proteinExistence type="predicted"/>
<evidence type="ECO:0000313" key="2">
    <source>
        <dbReference type="EMBL" id="PHP67163.1"/>
    </source>
</evidence>
<feature type="transmembrane region" description="Helical" evidence="1">
    <location>
        <begin position="30"/>
        <end position="49"/>
    </location>
</feature>
<reference evidence="2 3" key="1">
    <citation type="submission" date="2017-10" db="EMBL/GenBank/DDBJ databases">
        <title>Sedimentibacterium mangrovi gen. nov., sp. nov., a novel member of family Phyllobacteriacea isolated from mangrove sediment.</title>
        <authorList>
            <person name="Liao H."/>
            <person name="Tian Y."/>
        </authorList>
    </citation>
    <scope>NUCLEOTIDE SEQUENCE [LARGE SCALE GENOMIC DNA]</scope>
    <source>
        <strain evidence="2 3">X9-2-2</strain>
    </source>
</reference>
<keyword evidence="1" id="KW-0812">Transmembrane</keyword>
<keyword evidence="3" id="KW-1185">Reference proteome</keyword>
<organism evidence="2 3">
    <name type="scientific">Zhengella mangrovi</name>
    <dbReference type="NCBI Taxonomy" id="1982044"/>
    <lineage>
        <taxon>Bacteria</taxon>
        <taxon>Pseudomonadati</taxon>
        <taxon>Pseudomonadota</taxon>
        <taxon>Alphaproteobacteria</taxon>
        <taxon>Hyphomicrobiales</taxon>
        <taxon>Notoacmeibacteraceae</taxon>
        <taxon>Zhengella</taxon>
    </lineage>
</organism>
<comment type="caution">
    <text evidence="2">The sequence shown here is derived from an EMBL/GenBank/DDBJ whole genome shotgun (WGS) entry which is preliminary data.</text>
</comment>
<keyword evidence="1" id="KW-0472">Membrane</keyword>
<dbReference type="OrthoDB" id="8116156at2"/>
<sequence length="67" mass="7067">MAGAVGLFAVFLLNVTLGAARFGAFLSDVGEMLVLFGCCIFFVIAILGLERRAREAGREVSKQGGET</sequence>
<dbReference type="EMBL" id="PDVP01000005">
    <property type="protein sequence ID" value="PHP67163.1"/>
    <property type="molecule type" value="Genomic_DNA"/>
</dbReference>
<evidence type="ECO:0000313" key="3">
    <source>
        <dbReference type="Proteomes" id="UP000221168"/>
    </source>
</evidence>
<dbReference type="AlphaFoldDB" id="A0A2G1QNR3"/>
<dbReference type="Proteomes" id="UP000221168">
    <property type="component" value="Unassembled WGS sequence"/>
</dbReference>
<gene>
    <name evidence="2" type="ORF">CSC94_10740</name>
</gene>
<keyword evidence="1" id="KW-1133">Transmembrane helix</keyword>
<name>A0A2G1QNR3_9HYPH</name>
<accession>A0A2G1QNR3</accession>
<protein>
    <submittedName>
        <fullName evidence="2">Uncharacterized protein</fullName>
    </submittedName>
</protein>
<evidence type="ECO:0000256" key="1">
    <source>
        <dbReference type="SAM" id="Phobius"/>
    </source>
</evidence>